<dbReference type="RefSeq" id="XP_024502417.1">
    <property type="nucleotide sequence ID" value="XM_024648438.1"/>
</dbReference>
<dbReference type="PANTHER" id="PTHR23204">
    <property type="entry name" value="CLEAVAGE AND POLYADENYLATION SPECIFIC FACTOR"/>
    <property type="match status" value="1"/>
</dbReference>
<dbReference type="CTD" id="36375580"/>
<evidence type="ECO:0000256" key="6">
    <source>
        <dbReference type="SAM" id="MobiDB-lite"/>
    </source>
</evidence>
<dbReference type="AlphaFoldDB" id="A0A090L0E5"/>
<dbReference type="SUPFAM" id="SSF54928">
    <property type="entry name" value="RNA-binding domain, RBD"/>
    <property type="match status" value="1"/>
</dbReference>
<dbReference type="SMART" id="SM00360">
    <property type="entry name" value="RRM"/>
    <property type="match status" value="1"/>
</dbReference>
<evidence type="ECO:0000256" key="1">
    <source>
        <dbReference type="ARBA" id="ARBA00004123"/>
    </source>
</evidence>
<evidence type="ECO:0000256" key="3">
    <source>
        <dbReference type="ARBA" id="ARBA00022664"/>
    </source>
</evidence>
<evidence type="ECO:0000256" key="5">
    <source>
        <dbReference type="PROSITE-ProRule" id="PRU00176"/>
    </source>
</evidence>
<organism evidence="8">
    <name type="scientific">Strongyloides ratti</name>
    <name type="common">Parasitic roundworm</name>
    <dbReference type="NCBI Taxonomy" id="34506"/>
    <lineage>
        <taxon>Eukaryota</taxon>
        <taxon>Metazoa</taxon>
        <taxon>Ecdysozoa</taxon>
        <taxon>Nematoda</taxon>
        <taxon>Chromadorea</taxon>
        <taxon>Rhabditida</taxon>
        <taxon>Tylenchina</taxon>
        <taxon>Panagrolaimomorpha</taxon>
        <taxon>Strongyloidoidea</taxon>
        <taxon>Strongyloididae</taxon>
        <taxon>Strongyloides</taxon>
    </lineage>
</organism>
<dbReference type="InterPro" id="IPR012677">
    <property type="entry name" value="Nucleotide-bd_a/b_plait_sf"/>
</dbReference>
<feature type="domain" description="RRM" evidence="7">
    <location>
        <begin position="55"/>
        <end position="130"/>
    </location>
</feature>
<dbReference type="InterPro" id="IPR034772">
    <property type="entry name" value="CPSF6/7"/>
</dbReference>
<dbReference type="InterPro" id="IPR035979">
    <property type="entry name" value="RBD_domain_sf"/>
</dbReference>
<proteinExistence type="inferred from homology"/>
<keyword evidence="3" id="KW-0507">mRNA processing</keyword>
<dbReference type="GO" id="GO:0006397">
    <property type="term" value="P:mRNA processing"/>
    <property type="evidence" value="ECO:0007669"/>
    <property type="project" value="UniProtKB-KW"/>
</dbReference>
<dbReference type="EMBL" id="LN609528">
    <property type="protein sequence ID" value="CEF63215.1"/>
    <property type="molecule type" value="Genomic_DNA"/>
</dbReference>
<dbReference type="Proteomes" id="UP000035682">
    <property type="component" value="Unplaced"/>
</dbReference>
<dbReference type="GeneID" id="36375580"/>
<evidence type="ECO:0000313" key="11">
    <source>
        <dbReference type="WormBase" id="SRAE_1000147800"/>
    </source>
</evidence>
<feature type="region of interest" description="Disordered" evidence="6">
    <location>
        <begin position="337"/>
        <end position="384"/>
    </location>
</feature>
<dbReference type="Gene3D" id="3.30.70.330">
    <property type="match status" value="1"/>
</dbReference>
<dbReference type="GO" id="GO:0003723">
    <property type="term" value="F:RNA binding"/>
    <property type="evidence" value="ECO:0007669"/>
    <property type="project" value="UniProtKB-UniRule"/>
</dbReference>
<name>A0A090L0E5_STRRB</name>
<dbReference type="STRING" id="34506.A0A090L0E5"/>
<dbReference type="OMA" id="HEYKNNG"/>
<evidence type="ECO:0000313" key="9">
    <source>
        <dbReference type="Proteomes" id="UP000035682"/>
    </source>
</evidence>
<dbReference type="Pfam" id="PF25524">
    <property type="entry name" value="RSLD_CPSF6"/>
    <property type="match status" value="1"/>
</dbReference>
<dbReference type="GO" id="GO:0005634">
    <property type="term" value="C:nucleus"/>
    <property type="evidence" value="ECO:0007669"/>
    <property type="project" value="UniProtKB-SubCell"/>
</dbReference>
<evidence type="ECO:0000313" key="8">
    <source>
        <dbReference type="EMBL" id="CEF63215.1"/>
    </source>
</evidence>
<evidence type="ECO:0000256" key="4">
    <source>
        <dbReference type="ARBA" id="ARBA00023242"/>
    </source>
</evidence>
<reference evidence="10" key="2">
    <citation type="submission" date="2020-12" db="UniProtKB">
        <authorList>
            <consortium name="WormBaseParasite"/>
        </authorList>
    </citation>
    <scope>IDENTIFICATION</scope>
</reference>
<comment type="similarity">
    <text evidence="2">Belongs to the RRM CPSF6/7 family.</text>
</comment>
<keyword evidence="4" id="KW-0539">Nucleus</keyword>
<feature type="compositionally biased region" description="Basic and acidic residues" evidence="6">
    <location>
        <begin position="369"/>
        <end position="384"/>
    </location>
</feature>
<gene>
    <name evidence="8 10 11" type="ORF">SRAE_1000147800</name>
</gene>
<keyword evidence="9" id="KW-1185">Reference proteome</keyword>
<dbReference type="WormBase" id="SRAE_1000147800">
    <property type="protein sequence ID" value="SRP04064"/>
    <property type="gene ID" value="WBGene00258085"/>
</dbReference>
<keyword evidence="5" id="KW-0694">RNA-binding</keyword>
<dbReference type="PROSITE" id="PS50102">
    <property type="entry name" value="RRM"/>
    <property type="match status" value="1"/>
</dbReference>
<dbReference type="InterPro" id="IPR000504">
    <property type="entry name" value="RRM_dom"/>
</dbReference>
<evidence type="ECO:0000259" key="7">
    <source>
        <dbReference type="PROSITE" id="PS50102"/>
    </source>
</evidence>
<dbReference type="WBParaSite" id="SRAE_1000147800.1">
    <property type="protein sequence ID" value="SRAE_1000147800.1"/>
    <property type="gene ID" value="WBGene00258085"/>
</dbReference>
<dbReference type="OrthoDB" id="10065185at2759"/>
<accession>A0A090L0E5</accession>
<dbReference type="Pfam" id="PF00076">
    <property type="entry name" value="RRM_1"/>
    <property type="match status" value="1"/>
</dbReference>
<reference evidence="8 9" key="1">
    <citation type="submission" date="2014-09" db="EMBL/GenBank/DDBJ databases">
        <authorList>
            <person name="Martin A.A."/>
        </authorList>
    </citation>
    <scope>NUCLEOTIDE SEQUENCE</scope>
    <source>
        <strain evidence="9">ED321</strain>
        <strain evidence="8">ED321 Heterogonic</strain>
    </source>
</reference>
<sequence length="384" mass="42968">MDTSIGDDDLFDMAIAPAATSVNPVLSVPAVDLSSKIVTGPPSQQSSESYSGRRFCCYISNLTWWTTDDDLSEFVIQQGCETPLDIKFHEYKNNGQSKGFALVVFKSENDVKTLSEKSLVARLHDRTIQVWPYNKQSLAKLEDSTKKNNDLVKKKDGVESKLSAINHQNISHTSSNGISINSGNAPAPIIPKPISCLPTVNLAKPIQQPINPFGPPGINGPNMNIPKLMNCLPPGVNVMNPFNGSFIGNQGIFGGFSNTSNVMIKSMVGKEKEIEHLKEIGLYAISKAKQKAQNKDYSEAYRILKKAYEQICDSKLCNHEQIQDMVNAIKEAMDKVSESRDAYDKKRRSHYHSPTPDRDRKKRRRSRDRSRDRDSGRDYRSSRR</sequence>
<evidence type="ECO:0000256" key="2">
    <source>
        <dbReference type="ARBA" id="ARBA00006265"/>
    </source>
</evidence>
<dbReference type="InterPro" id="IPR057951">
    <property type="entry name" value="CPSF6/7_RSLD_N"/>
</dbReference>
<comment type="subcellular location">
    <subcellularLocation>
        <location evidence="1">Nucleus</location>
    </subcellularLocation>
</comment>
<evidence type="ECO:0000313" key="10">
    <source>
        <dbReference type="WBParaSite" id="SRAE_1000147800.1"/>
    </source>
</evidence>
<protein>
    <submittedName>
        <fullName evidence="8 10">Cleavage and polyadenylation specificity factor subunit CG7185</fullName>
    </submittedName>
</protein>